<dbReference type="EMBL" id="AJWJ01000810">
    <property type="protein sequence ID" value="KAF2068882.1"/>
    <property type="molecule type" value="Genomic_DNA"/>
</dbReference>
<feature type="repeat" description="WD" evidence="5">
    <location>
        <begin position="1012"/>
        <end position="1045"/>
    </location>
</feature>
<dbReference type="Gene3D" id="3.30.530.20">
    <property type="match status" value="2"/>
</dbReference>
<evidence type="ECO:0000259" key="7">
    <source>
        <dbReference type="PROSITE" id="PS50848"/>
    </source>
</evidence>
<name>A0A8J4V080_9MYCE</name>
<evidence type="ECO:0000259" key="6">
    <source>
        <dbReference type="PROSITE" id="PS50181"/>
    </source>
</evidence>
<evidence type="ECO:0000313" key="8">
    <source>
        <dbReference type="EMBL" id="KAF2068882.1"/>
    </source>
</evidence>
<proteinExistence type="predicted"/>
<evidence type="ECO:0000256" key="2">
    <source>
        <dbReference type="ARBA" id="ARBA00022574"/>
    </source>
</evidence>
<dbReference type="InterPro" id="IPR036047">
    <property type="entry name" value="F-box-like_dom_sf"/>
</dbReference>
<dbReference type="PANTHER" id="PTHR19848">
    <property type="entry name" value="WD40 REPEAT PROTEIN"/>
    <property type="match status" value="1"/>
</dbReference>
<feature type="repeat" description="WD" evidence="5">
    <location>
        <begin position="956"/>
        <end position="990"/>
    </location>
</feature>
<evidence type="ECO:0008006" key="10">
    <source>
        <dbReference type="Google" id="ProtNLM"/>
    </source>
</evidence>
<evidence type="ECO:0000256" key="4">
    <source>
        <dbReference type="ARBA" id="ARBA00023242"/>
    </source>
</evidence>
<feature type="domain" description="F-box" evidence="6">
    <location>
        <begin position="564"/>
        <end position="610"/>
    </location>
</feature>
<sequence>MQYINGNEISNQSILQVMELALSIKINWQYLEKESDADSKVYGFSSEEKGIYLNKGVCKFNISPESMYQVLYDIKKRKEWDNTCISSNILEEYDHLNDIIHLTMSHHLGLIDMNLYRSCKFDLNAKLFIIAMRSIELDDGDESCSFECMPNGWVVQGIDGEPNQCILTFVQQCHIRDIEVQTIPGYRSFRKQKEAIKDFHYLTIFPSSVSGHLTKIFDCLKNYLCTSNPKTEIGDPRIHIIKQAEREVNELFGTSNPEYGWKSCIKKTDMEVLLKRNTTGFIMIGKGCFSSMYSPDEIFQVLDTEIPFQWDTFFESATVVEKVDENTIEANVVYRMWKDTFQMRALQSVKKGPGNYSSLHFRSISTMNNNDQSNVFKGFNVCFLPSAVINYGLGSGSFTNFIISVEVKGGLYSDELEEQLLIKTFGARLISCQNSIIKQVGEKTKRYWDNDLVIIPRMKEISCYDPQMIQVEGVPSEFADIIDSFSSIILSDDVVQVSLKRKRNEKEKRMQRPSIRITSNMISNLSDSTNLWNQTKKQPFLFLINEDGSGKKEKIRKKVYNISNSSFDTLPEEIIYVIFSNLSASSIVDLSLVCKRFKLTTDSQAIWKHLYLKDPTFQKRVPRSHYLKNSNNPMDIILYFTNGVIPNISPQELASLPPFEIDNFKLVLPSLPLSVRSCVDIEQMDKKIKELGPILPADKDSIKERFINWKELYTNEVKLYERWSQMRPKRVSRLLKHTKSIITLKCEGNSAISVSKEKSIGFWNLNSGQCVASYNNPNTSVVSIAYDRSKKSNYIWPLSDYTKVFIGHKNGLISIIDFFEQPIKVESNYRPVLLADGFDFSHHGKYVIWENNQLDLWDAEGKARLWTKNNHTKKIQQAKVLCPNGPNSVVGTVSSDKTVKLWDLTNGDIVCDYVGHTAAVNCIESLGQYLILTGSSDKTLRLWDQRKPNTPLCTYQSSHTSPIRCIAYQEKTGIALSGSDDGSIVSWSLDGWSNLPNNSSSIGTFKETGKLSNHHESSITSIDSDEAGFISGSSNGTIIRWDFTN</sequence>
<evidence type="ECO:0000256" key="3">
    <source>
        <dbReference type="ARBA" id="ARBA00022737"/>
    </source>
</evidence>
<dbReference type="CDD" id="cd00177">
    <property type="entry name" value="START"/>
    <property type="match status" value="1"/>
</dbReference>
<gene>
    <name evidence="8" type="ORF">CYY_009798</name>
</gene>
<dbReference type="SUPFAM" id="SSF55961">
    <property type="entry name" value="Bet v1-like"/>
    <property type="match status" value="2"/>
</dbReference>
<dbReference type="SUPFAM" id="SSF81383">
    <property type="entry name" value="F-box domain"/>
    <property type="match status" value="1"/>
</dbReference>
<organism evidence="8 9">
    <name type="scientific">Polysphondylium violaceum</name>
    <dbReference type="NCBI Taxonomy" id="133409"/>
    <lineage>
        <taxon>Eukaryota</taxon>
        <taxon>Amoebozoa</taxon>
        <taxon>Evosea</taxon>
        <taxon>Eumycetozoa</taxon>
        <taxon>Dictyostelia</taxon>
        <taxon>Dictyosteliales</taxon>
        <taxon>Dictyosteliaceae</taxon>
        <taxon>Polysphondylium</taxon>
    </lineage>
</organism>
<dbReference type="InterPro" id="IPR002913">
    <property type="entry name" value="START_lipid-bd_dom"/>
</dbReference>
<dbReference type="GO" id="GO:0000027">
    <property type="term" value="P:ribosomal large subunit assembly"/>
    <property type="evidence" value="ECO:0007669"/>
    <property type="project" value="TreeGrafter"/>
</dbReference>
<feature type="domain" description="START" evidence="7">
    <location>
        <begin position="1"/>
        <end position="189"/>
    </location>
</feature>
<dbReference type="InterPro" id="IPR020472">
    <property type="entry name" value="WD40_PAC1"/>
</dbReference>
<dbReference type="GO" id="GO:0008289">
    <property type="term" value="F:lipid binding"/>
    <property type="evidence" value="ECO:0007669"/>
    <property type="project" value="InterPro"/>
</dbReference>
<evidence type="ECO:0000256" key="5">
    <source>
        <dbReference type="PROSITE-ProRule" id="PRU00221"/>
    </source>
</evidence>
<dbReference type="InterPro" id="IPR001810">
    <property type="entry name" value="F-box_dom"/>
</dbReference>
<dbReference type="OrthoDB" id="17410at2759"/>
<comment type="caution">
    <text evidence="8">The sequence shown here is derived from an EMBL/GenBank/DDBJ whole genome shotgun (WGS) entry which is preliminary data.</text>
</comment>
<dbReference type="PROSITE" id="PS50294">
    <property type="entry name" value="WD_REPEATS_REGION"/>
    <property type="match status" value="3"/>
</dbReference>
<evidence type="ECO:0000313" key="9">
    <source>
        <dbReference type="Proteomes" id="UP000695562"/>
    </source>
</evidence>
<dbReference type="PROSITE" id="PS50848">
    <property type="entry name" value="START"/>
    <property type="match status" value="1"/>
</dbReference>
<keyword evidence="2 5" id="KW-0853">WD repeat</keyword>
<dbReference type="Proteomes" id="UP000695562">
    <property type="component" value="Unassembled WGS sequence"/>
</dbReference>
<dbReference type="PRINTS" id="PR00320">
    <property type="entry name" value="GPROTEINBRPT"/>
</dbReference>
<dbReference type="PROSITE" id="PS50082">
    <property type="entry name" value="WD_REPEATS_2"/>
    <property type="match status" value="3"/>
</dbReference>
<accession>A0A8J4V080</accession>
<evidence type="ECO:0000256" key="1">
    <source>
        <dbReference type="ARBA" id="ARBA00004604"/>
    </source>
</evidence>
<dbReference type="Pfam" id="PF12937">
    <property type="entry name" value="F-box-like"/>
    <property type="match status" value="1"/>
</dbReference>
<dbReference type="Gene3D" id="2.130.10.10">
    <property type="entry name" value="YVTN repeat-like/Quinoprotein amine dehydrogenase"/>
    <property type="match status" value="2"/>
</dbReference>
<dbReference type="InterPro" id="IPR036322">
    <property type="entry name" value="WD40_repeat_dom_sf"/>
</dbReference>
<dbReference type="InterPro" id="IPR001680">
    <property type="entry name" value="WD40_rpt"/>
</dbReference>
<dbReference type="PANTHER" id="PTHR19848:SF0">
    <property type="entry name" value="NOTCHLESS PROTEIN HOMOLOG 1"/>
    <property type="match status" value="1"/>
</dbReference>
<dbReference type="SMART" id="SM00320">
    <property type="entry name" value="WD40"/>
    <property type="match status" value="6"/>
</dbReference>
<dbReference type="SUPFAM" id="SSF50978">
    <property type="entry name" value="WD40 repeat-like"/>
    <property type="match status" value="2"/>
</dbReference>
<dbReference type="AlphaFoldDB" id="A0A8J4V080"/>
<feature type="repeat" description="WD" evidence="5">
    <location>
        <begin position="913"/>
        <end position="944"/>
    </location>
</feature>
<protein>
    <recommendedName>
        <fullName evidence="10">WD40 repeat-containing protein</fullName>
    </recommendedName>
</protein>
<reference evidence="8" key="1">
    <citation type="submission" date="2020-01" db="EMBL/GenBank/DDBJ databases">
        <title>Development of genomics and gene disruption for Polysphondylium violaceum indicates a role for the polyketide synthase stlB in stalk morphogenesis.</title>
        <authorList>
            <person name="Narita B."/>
            <person name="Kawabe Y."/>
            <person name="Kin K."/>
            <person name="Saito T."/>
            <person name="Gibbs R."/>
            <person name="Kuspa A."/>
            <person name="Muzny D."/>
            <person name="Queller D."/>
            <person name="Richards S."/>
            <person name="Strassman J."/>
            <person name="Sucgang R."/>
            <person name="Worley K."/>
            <person name="Schaap P."/>
        </authorList>
    </citation>
    <scope>NUCLEOTIDE SEQUENCE</scope>
    <source>
        <strain evidence="8">QSvi11</strain>
    </source>
</reference>
<keyword evidence="4" id="KW-0539">Nucleus</keyword>
<keyword evidence="3" id="KW-0677">Repeat</keyword>
<dbReference type="InterPro" id="IPR023393">
    <property type="entry name" value="START-like_dom_sf"/>
</dbReference>
<dbReference type="Pfam" id="PF00400">
    <property type="entry name" value="WD40"/>
    <property type="match status" value="4"/>
</dbReference>
<dbReference type="Gene3D" id="1.20.1280.50">
    <property type="match status" value="1"/>
</dbReference>
<dbReference type="GO" id="GO:0005730">
    <property type="term" value="C:nucleolus"/>
    <property type="evidence" value="ECO:0007669"/>
    <property type="project" value="UniProtKB-SubCell"/>
</dbReference>
<keyword evidence="9" id="KW-1185">Reference proteome</keyword>
<dbReference type="InterPro" id="IPR015943">
    <property type="entry name" value="WD40/YVTN_repeat-like_dom_sf"/>
</dbReference>
<dbReference type="SMART" id="SM00256">
    <property type="entry name" value="FBOX"/>
    <property type="match status" value="1"/>
</dbReference>
<comment type="subcellular location">
    <subcellularLocation>
        <location evidence="1">Nucleus</location>
        <location evidence="1">Nucleolus</location>
    </subcellularLocation>
</comment>
<dbReference type="PROSITE" id="PS50181">
    <property type="entry name" value="FBOX"/>
    <property type="match status" value="1"/>
</dbReference>